<gene>
    <name evidence="2" type="ORF">G7070_06200</name>
</gene>
<name>A0A6G7Y535_9ACTN</name>
<accession>A0A6G7Y535</accession>
<evidence type="ECO:0000313" key="2">
    <source>
        <dbReference type="EMBL" id="QIK71932.1"/>
    </source>
</evidence>
<protein>
    <submittedName>
        <fullName evidence="2">Uncharacterized protein</fullName>
    </submittedName>
</protein>
<sequence length="67" mass="7321">MSDNTDNGGDISSGFGDEFEPPISDEKARAMLHPDVTIDTTVVHKDGDRTVIVHRREESGTLDKNHG</sequence>
<organism evidence="2 3">
    <name type="scientific">Propioniciclava coleopterorum</name>
    <dbReference type="NCBI Taxonomy" id="2714937"/>
    <lineage>
        <taxon>Bacteria</taxon>
        <taxon>Bacillati</taxon>
        <taxon>Actinomycetota</taxon>
        <taxon>Actinomycetes</taxon>
        <taxon>Propionibacteriales</taxon>
        <taxon>Propionibacteriaceae</taxon>
        <taxon>Propioniciclava</taxon>
    </lineage>
</organism>
<evidence type="ECO:0000256" key="1">
    <source>
        <dbReference type="SAM" id="MobiDB-lite"/>
    </source>
</evidence>
<proteinExistence type="predicted"/>
<dbReference type="Proteomes" id="UP000501058">
    <property type="component" value="Chromosome"/>
</dbReference>
<dbReference type="AlphaFoldDB" id="A0A6G7Y535"/>
<reference evidence="2 3" key="1">
    <citation type="submission" date="2020-03" db="EMBL/GenBank/DDBJ databases">
        <title>Propioniciclava sp. nov., isolated from Hydrophilus acuminatus.</title>
        <authorList>
            <person name="Hyun D.-W."/>
            <person name="Bae J.-W."/>
        </authorList>
    </citation>
    <scope>NUCLEOTIDE SEQUENCE [LARGE SCALE GENOMIC DNA]</scope>
    <source>
        <strain evidence="2 3">HDW11</strain>
    </source>
</reference>
<dbReference type="EMBL" id="CP049865">
    <property type="protein sequence ID" value="QIK71932.1"/>
    <property type="molecule type" value="Genomic_DNA"/>
</dbReference>
<evidence type="ECO:0000313" key="3">
    <source>
        <dbReference type="Proteomes" id="UP000501058"/>
    </source>
</evidence>
<dbReference type="KEGG" id="prv:G7070_06200"/>
<feature type="region of interest" description="Disordered" evidence="1">
    <location>
        <begin position="1"/>
        <end position="32"/>
    </location>
</feature>
<keyword evidence="3" id="KW-1185">Reference proteome</keyword>
<dbReference type="RefSeq" id="WP_166232800.1">
    <property type="nucleotide sequence ID" value="NZ_CP049865.1"/>
</dbReference>